<dbReference type="EMBL" id="MT141787">
    <property type="protein sequence ID" value="QJA70372.1"/>
    <property type="molecule type" value="Genomic_DNA"/>
</dbReference>
<proteinExistence type="predicted"/>
<evidence type="ECO:0000313" key="2">
    <source>
        <dbReference type="EMBL" id="QJA95384.1"/>
    </source>
</evidence>
<organism evidence="1">
    <name type="scientific">viral metagenome</name>
    <dbReference type="NCBI Taxonomy" id="1070528"/>
    <lineage>
        <taxon>unclassified sequences</taxon>
        <taxon>metagenomes</taxon>
        <taxon>organismal metagenomes</taxon>
    </lineage>
</organism>
<gene>
    <name evidence="1" type="ORF">MM415A03771_0010</name>
    <name evidence="2" type="ORF">MM415B05425_0003</name>
</gene>
<dbReference type="EMBL" id="MT143310">
    <property type="protein sequence ID" value="QJA95384.1"/>
    <property type="molecule type" value="Genomic_DNA"/>
</dbReference>
<evidence type="ECO:0000313" key="1">
    <source>
        <dbReference type="EMBL" id="QJA70372.1"/>
    </source>
</evidence>
<protein>
    <submittedName>
        <fullName evidence="1">Uncharacterized protein</fullName>
    </submittedName>
</protein>
<name>A0A6M3JMY1_9ZZZZ</name>
<sequence>MPQFLFIVEVPPSEAVSSSPGYPYDWIEFANAATEILKPFSGTRKLQLNAWLLTAENSWPAMVELSALSIRHKLSYSVLLLERVIDLSSN</sequence>
<accession>A0A6M3JMY1</accession>
<reference evidence="1" key="1">
    <citation type="submission" date="2020-03" db="EMBL/GenBank/DDBJ databases">
        <title>The deep terrestrial virosphere.</title>
        <authorList>
            <person name="Holmfeldt K."/>
            <person name="Nilsson E."/>
            <person name="Simone D."/>
            <person name="Lopez-Fernandez M."/>
            <person name="Wu X."/>
            <person name="de Brujin I."/>
            <person name="Lundin D."/>
            <person name="Andersson A."/>
            <person name="Bertilsson S."/>
            <person name="Dopson M."/>
        </authorList>
    </citation>
    <scope>NUCLEOTIDE SEQUENCE</scope>
    <source>
        <strain evidence="1">MM415A03771</strain>
        <strain evidence="2">MM415B05425</strain>
    </source>
</reference>
<dbReference type="AlphaFoldDB" id="A0A6M3JMY1"/>